<evidence type="ECO:0000256" key="9">
    <source>
        <dbReference type="ARBA" id="ARBA00048988"/>
    </source>
</evidence>
<evidence type="ECO:0000256" key="6">
    <source>
        <dbReference type="ARBA" id="ARBA00023254"/>
    </source>
</evidence>
<dbReference type="InterPro" id="IPR027417">
    <property type="entry name" value="P-loop_NTPase"/>
</dbReference>
<evidence type="ECO:0000313" key="11">
    <source>
        <dbReference type="EMBL" id="EDO34884.1"/>
    </source>
</evidence>
<dbReference type="Gene3D" id="1.10.10.10">
    <property type="entry name" value="Winged helix-like DNA-binding domain superfamily/Winged helix DNA-binding domain"/>
    <property type="match status" value="1"/>
</dbReference>
<proteinExistence type="predicted"/>
<evidence type="ECO:0000256" key="5">
    <source>
        <dbReference type="ARBA" id="ARBA00023235"/>
    </source>
</evidence>
<feature type="domain" description="SEC63" evidence="10">
    <location>
        <begin position="244"/>
        <end position="465"/>
    </location>
</feature>
<dbReference type="InterPro" id="IPR004179">
    <property type="entry name" value="Sec63-dom"/>
</dbReference>
<keyword evidence="4" id="KW-0067">ATP-binding</keyword>
<keyword evidence="12" id="KW-1185">Reference proteome</keyword>
<protein>
    <recommendedName>
        <fullName evidence="8">DNA 3'-5' helicase</fullName>
        <ecNumber evidence="8">5.6.2.4</ecNumber>
    </recommendedName>
</protein>
<dbReference type="FunFam" id="1.10.3380.10:FF:000006">
    <property type="entry name" value="probable ATP-dependent DNA helicase HFM1 isoform X1"/>
    <property type="match status" value="1"/>
</dbReference>
<organism evidence="11 12">
    <name type="scientific">Nematostella vectensis</name>
    <name type="common">Starlet sea anemone</name>
    <dbReference type="NCBI Taxonomy" id="45351"/>
    <lineage>
        <taxon>Eukaryota</taxon>
        <taxon>Metazoa</taxon>
        <taxon>Cnidaria</taxon>
        <taxon>Anthozoa</taxon>
        <taxon>Hexacorallia</taxon>
        <taxon>Actiniaria</taxon>
        <taxon>Edwardsiidae</taxon>
        <taxon>Nematostella</taxon>
    </lineage>
</organism>
<dbReference type="SMART" id="SM00973">
    <property type="entry name" value="Sec63"/>
    <property type="match status" value="1"/>
</dbReference>
<keyword evidence="3" id="KW-0347">Helicase</keyword>
<dbReference type="SUPFAM" id="SSF46785">
    <property type="entry name" value="Winged helix' DNA-binding domain"/>
    <property type="match status" value="1"/>
</dbReference>
<name>A7SN39_NEMVE</name>
<dbReference type="InParanoid" id="A7SN39"/>
<feature type="non-terminal residue" evidence="11">
    <location>
        <position position="1"/>
    </location>
</feature>
<dbReference type="Pfam" id="PF02889">
    <property type="entry name" value="Sec63"/>
    <property type="match status" value="1"/>
</dbReference>
<evidence type="ECO:0000256" key="7">
    <source>
        <dbReference type="ARBA" id="ARBA00034617"/>
    </source>
</evidence>
<dbReference type="eggNOG" id="KOG0952">
    <property type="taxonomic scope" value="Eukaryota"/>
</dbReference>
<evidence type="ECO:0000256" key="4">
    <source>
        <dbReference type="ARBA" id="ARBA00022840"/>
    </source>
</evidence>
<dbReference type="EMBL" id="DS469716">
    <property type="protein sequence ID" value="EDO34884.1"/>
    <property type="molecule type" value="Genomic_DNA"/>
</dbReference>
<dbReference type="Gene3D" id="1.10.3380.10">
    <property type="entry name" value="Sec63 N-terminal domain-like domain"/>
    <property type="match status" value="1"/>
</dbReference>
<evidence type="ECO:0000313" key="12">
    <source>
        <dbReference type="Proteomes" id="UP000001593"/>
    </source>
</evidence>
<keyword evidence="2" id="KW-0378">Hydrolase</keyword>
<dbReference type="InterPro" id="IPR052247">
    <property type="entry name" value="Meiotic_Crossover_Helicase"/>
</dbReference>
<dbReference type="InterPro" id="IPR036390">
    <property type="entry name" value="WH_DNA-bd_sf"/>
</dbReference>
<dbReference type="FunFam" id="1.10.10.10:FF:000012">
    <property type="entry name" value="U5 small nuclear ribonucleoprotein helicase"/>
    <property type="match status" value="1"/>
</dbReference>
<dbReference type="HOGENOM" id="CLU_000335_0_2_1"/>
<accession>A7SN39</accession>
<keyword evidence="1" id="KW-0547">Nucleotide-binding</keyword>
<evidence type="ECO:0000256" key="2">
    <source>
        <dbReference type="ARBA" id="ARBA00022801"/>
    </source>
</evidence>
<dbReference type="SUPFAM" id="SSF158702">
    <property type="entry name" value="Sec63 N-terminal domain-like"/>
    <property type="match status" value="1"/>
</dbReference>
<dbReference type="SUPFAM" id="SSF52540">
    <property type="entry name" value="P-loop containing nucleoside triphosphate hydrolases"/>
    <property type="match status" value="1"/>
</dbReference>
<dbReference type="Proteomes" id="UP000001593">
    <property type="component" value="Unassembled WGS sequence"/>
</dbReference>
<evidence type="ECO:0000256" key="1">
    <source>
        <dbReference type="ARBA" id="ARBA00022741"/>
    </source>
</evidence>
<dbReference type="Gene3D" id="3.40.50.300">
    <property type="entry name" value="P-loop containing nucleotide triphosphate hydrolases"/>
    <property type="match status" value="1"/>
</dbReference>
<dbReference type="EC" id="5.6.2.4" evidence="8"/>
<evidence type="ECO:0000256" key="8">
    <source>
        <dbReference type="ARBA" id="ARBA00034808"/>
    </source>
</evidence>
<dbReference type="GO" id="GO:0051321">
    <property type="term" value="P:meiotic cell cycle"/>
    <property type="evidence" value="ECO:0007669"/>
    <property type="project" value="UniProtKB-KW"/>
</dbReference>
<dbReference type="GO" id="GO:0016787">
    <property type="term" value="F:hydrolase activity"/>
    <property type="evidence" value="ECO:0007669"/>
    <property type="project" value="UniProtKB-KW"/>
</dbReference>
<dbReference type="Pfam" id="PF23445">
    <property type="entry name" value="WHD_SNRNP200"/>
    <property type="match status" value="1"/>
</dbReference>
<evidence type="ECO:0000259" key="10">
    <source>
        <dbReference type="SMART" id="SM00973"/>
    </source>
</evidence>
<dbReference type="OMA" id="CCCLAGM"/>
<comment type="catalytic activity">
    <reaction evidence="7">
        <text>Couples ATP hydrolysis with the unwinding of duplex DNA by translocating in the 3'-5' direction.</text>
        <dbReference type="EC" id="5.6.2.4"/>
    </reaction>
</comment>
<dbReference type="PANTHER" id="PTHR47835:SF3">
    <property type="entry name" value="HELICASE FOR MEIOSIS 1"/>
    <property type="match status" value="1"/>
</dbReference>
<keyword evidence="5" id="KW-0413">Isomerase</keyword>
<keyword evidence="6" id="KW-0469">Meiosis</keyword>
<evidence type="ECO:0000256" key="3">
    <source>
        <dbReference type="ARBA" id="ARBA00022806"/>
    </source>
</evidence>
<dbReference type="InterPro" id="IPR036388">
    <property type="entry name" value="WH-like_DNA-bd_sf"/>
</dbReference>
<reference evidence="11 12" key="1">
    <citation type="journal article" date="2007" name="Science">
        <title>Sea anemone genome reveals ancestral eumetazoan gene repertoire and genomic organization.</title>
        <authorList>
            <person name="Putnam N.H."/>
            <person name="Srivastava M."/>
            <person name="Hellsten U."/>
            <person name="Dirks B."/>
            <person name="Chapman J."/>
            <person name="Salamov A."/>
            <person name="Terry A."/>
            <person name="Shapiro H."/>
            <person name="Lindquist E."/>
            <person name="Kapitonov V.V."/>
            <person name="Jurka J."/>
            <person name="Genikhovich G."/>
            <person name="Grigoriev I.V."/>
            <person name="Lucas S.M."/>
            <person name="Steele R.E."/>
            <person name="Finnerty J.R."/>
            <person name="Technau U."/>
            <person name="Martindale M.Q."/>
            <person name="Rokhsar D.S."/>
        </authorList>
    </citation>
    <scope>NUCLEOTIDE SEQUENCE [LARGE SCALE GENOMIC DNA]</scope>
    <source>
        <strain evidence="12">CH2 X CH6</strain>
    </source>
</reference>
<dbReference type="GO" id="GO:0043138">
    <property type="term" value="F:3'-5' DNA helicase activity"/>
    <property type="evidence" value="ECO:0007669"/>
    <property type="project" value="UniProtKB-EC"/>
</dbReference>
<dbReference type="GO" id="GO:0005524">
    <property type="term" value="F:ATP binding"/>
    <property type="evidence" value="ECO:0007669"/>
    <property type="project" value="UniProtKB-KW"/>
</dbReference>
<gene>
    <name evidence="11" type="ORF">NEMVEDRAFT_v1g124403</name>
</gene>
<dbReference type="InterPro" id="IPR057842">
    <property type="entry name" value="WH_MER3"/>
</dbReference>
<dbReference type="PANTHER" id="PTHR47835">
    <property type="entry name" value="HFM1, ATP DEPENDENT DNA HELICASE HOMOLOG"/>
    <property type="match status" value="1"/>
</dbReference>
<dbReference type="STRING" id="45351.A7SN39"/>
<dbReference type="PhylomeDB" id="A7SN39"/>
<sequence length="465" mass="53049">YRSVFSQFPYFNIVQSRVLDEVHLLNDEDRGATVEAVISRMKTVQTNITRNTNKLQFKASMRLIAISATIPNVEDIAAWLGSLKHPASSYSMDDSYRPVKLRKVVLGFPMHANMSEFKFDLSLNYKISGIVHTYSDQKPTLVFDTSATAVILTTTTKKDKYSSLLHGTQQIESSLHRHLIEHLNAEIVLHTITDVSVALEWLKSTFLFIRIQKNPTYYDMCIQNLNTLERSNLVKMEDGFDLKPSEPGCLMARYYIAFDSIKEFLAIQGTETLSDMVILLSKCKEFADVKLRVSEKRILNTLNKDKHKATVRFPVNGKIKTTDQKINCLIQATLGCLPITEFSLNQDVTKIFRSGQRVTRCLMELLMLRGDYRALQNAILVTKCMKSRLWENSLYVSRQLEKVGMTLSTMLVNAGLTTFKKIEETNPREIELIVNRHPPFGSQIRDAVLAFPKYEVSVEQVIVNV</sequence>
<dbReference type="AlphaFoldDB" id="A7SN39"/>
<comment type="catalytic activity">
    <reaction evidence="9">
        <text>ATP + H2O = ADP + phosphate + H(+)</text>
        <dbReference type="Rhea" id="RHEA:13065"/>
        <dbReference type="ChEBI" id="CHEBI:15377"/>
        <dbReference type="ChEBI" id="CHEBI:15378"/>
        <dbReference type="ChEBI" id="CHEBI:30616"/>
        <dbReference type="ChEBI" id="CHEBI:43474"/>
        <dbReference type="ChEBI" id="CHEBI:456216"/>
        <dbReference type="EC" id="5.6.2.4"/>
    </reaction>
</comment>